<feature type="region of interest" description="Disordered" evidence="1">
    <location>
        <begin position="518"/>
        <end position="557"/>
    </location>
</feature>
<evidence type="ECO:0000256" key="1">
    <source>
        <dbReference type="SAM" id="MobiDB-lite"/>
    </source>
</evidence>
<feature type="region of interest" description="Disordered" evidence="1">
    <location>
        <begin position="277"/>
        <end position="304"/>
    </location>
</feature>
<dbReference type="InterPro" id="IPR015943">
    <property type="entry name" value="WD40/YVTN_repeat-like_dom_sf"/>
</dbReference>
<name>A0ABD3NIB8_9STRA</name>
<evidence type="ECO:0008006" key="4">
    <source>
        <dbReference type="Google" id="ProtNLM"/>
    </source>
</evidence>
<dbReference type="SUPFAM" id="SSF50978">
    <property type="entry name" value="WD40 repeat-like"/>
    <property type="match status" value="1"/>
</dbReference>
<feature type="compositionally biased region" description="Basic and acidic residues" evidence="1">
    <location>
        <begin position="539"/>
        <end position="552"/>
    </location>
</feature>
<dbReference type="InterPro" id="IPR011041">
    <property type="entry name" value="Quinoprot_gluc/sorb_DH_b-prop"/>
</dbReference>
<feature type="region of interest" description="Disordered" evidence="1">
    <location>
        <begin position="713"/>
        <end position="790"/>
    </location>
</feature>
<dbReference type="InterPro" id="IPR001680">
    <property type="entry name" value="WD40_rpt"/>
</dbReference>
<dbReference type="Gene3D" id="2.130.10.10">
    <property type="entry name" value="YVTN repeat-like/Quinoprotein amine dehydrogenase"/>
    <property type="match status" value="2"/>
</dbReference>
<organism evidence="2 3">
    <name type="scientific">Cyclotella atomus</name>
    <dbReference type="NCBI Taxonomy" id="382360"/>
    <lineage>
        <taxon>Eukaryota</taxon>
        <taxon>Sar</taxon>
        <taxon>Stramenopiles</taxon>
        <taxon>Ochrophyta</taxon>
        <taxon>Bacillariophyta</taxon>
        <taxon>Coscinodiscophyceae</taxon>
        <taxon>Thalassiosirophycidae</taxon>
        <taxon>Stephanodiscales</taxon>
        <taxon>Stephanodiscaceae</taxon>
        <taxon>Cyclotella</taxon>
    </lineage>
</organism>
<dbReference type="PANTHER" id="PTHR22874">
    <property type="entry name" value="ACTIVATING MOLECULE IN BECN1-REGULATED AUTOPHAGY PROTEIN 1"/>
    <property type="match status" value="1"/>
</dbReference>
<comment type="caution">
    <text evidence="2">The sequence shown here is derived from an EMBL/GenBank/DDBJ whole genome shotgun (WGS) entry which is preliminary data.</text>
</comment>
<dbReference type="InterPro" id="IPR036322">
    <property type="entry name" value="WD40_repeat_dom_sf"/>
</dbReference>
<feature type="compositionally biased region" description="Polar residues" evidence="1">
    <location>
        <begin position="524"/>
        <end position="538"/>
    </location>
</feature>
<dbReference type="InterPro" id="IPR052596">
    <property type="entry name" value="AMBRA1_autophagy"/>
</dbReference>
<feature type="region of interest" description="Disordered" evidence="1">
    <location>
        <begin position="1"/>
        <end position="36"/>
    </location>
</feature>
<dbReference type="SMART" id="SM00320">
    <property type="entry name" value="WD40"/>
    <property type="match status" value="5"/>
</dbReference>
<protein>
    <recommendedName>
        <fullName evidence="4">WD40 repeat-like protein</fullName>
    </recommendedName>
</protein>
<feature type="region of interest" description="Disordered" evidence="1">
    <location>
        <begin position="152"/>
        <end position="183"/>
    </location>
</feature>
<reference evidence="2 3" key="1">
    <citation type="submission" date="2024-10" db="EMBL/GenBank/DDBJ databases">
        <title>Updated reference genomes for cyclostephanoid diatoms.</title>
        <authorList>
            <person name="Roberts W.R."/>
            <person name="Alverson A.J."/>
        </authorList>
    </citation>
    <scope>NUCLEOTIDE SEQUENCE [LARGE SCALE GENOMIC DNA]</scope>
    <source>
        <strain evidence="2 3">AJA010-31</strain>
    </source>
</reference>
<dbReference type="Pfam" id="PF00400">
    <property type="entry name" value="WD40"/>
    <property type="match status" value="3"/>
</dbReference>
<evidence type="ECO:0000313" key="3">
    <source>
        <dbReference type="Proteomes" id="UP001530400"/>
    </source>
</evidence>
<keyword evidence="3" id="KW-1185">Reference proteome</keyword>
<dbReference type="PANTHER" id="PTHR22874:SF1">
    <property type="entry name" value="ACTIVATING MOLECULE IN BECN1-REGULATED AUTOPHAGY PROTEIN 1"/>
    <property type="match status" value="1"/>
</dbReference>
<feature type="compositionally biased region" description="Polar residues" evidence="1">
    <location>
        <begin position="742"/>
        <end position="758"/>
    </location>
</feature>
<feature type="compositionally biased region" description="Pro residues" evidence="1">
    <location>
        <begin position="1"/>
        <end position="14"/>
    </location>
</feature>
<dbReference type="EMBL" id="JALLPJ020001137">
    <property type="protein sequence ID" value="KAL3775750.1"/>
    <property type="molecule type" value="Genomic_DNA"/>
</dbReference>
<dbReference type="SUPFAM" id="SSF50952">
    <property type="entry name" value="Soluble quinoprotein glucose dehydrogenase"/>
    <property type="match status" value="1"/>
</dbReference>
<feature type="compositionally biased region" description="Polar residues" evidence="1">
    <location>
        <begin position="152"/>
        <end position="170"/>
    </location>
</feature>
<dbReference type="Proteomes" id="UP001530400">
    <property type="component" value="Unassembled WGS sequence"/>
</dbReference>
<gene>
    <name evidence="2" type="ORF">ACHAWO_010174</name>
</gene>
<proteinExistence type="predicted"/>
<evidence type="ECO:0000313" key="2">
    <source>
        <dbReference type="EMBL" id="KAL3775750.1"/>
    </source>
</evidence>
<sequence length="974" mass="107508">MENNPPLDPAPPPSESSSGILTEHLDDDDLSLGSEFDPFDVDDYKLLFQRANGRNIVDILTERSCRGSKWRWVGLHHDDSLEEAKEEEEDASMDERSGGAPPSPKEEPGTPILMGTPMVMQNPPFGLSPPPNRTSREGASEGLLGRNIQAQIANNEAPSTPVDNSNTDNVFTEKPKPPNPPPPISLHSELISHVEYSSATRFKAAYLKHLGGNANNQRFPNSPRLPVDGSMTREQLETHELLRQHLRQEGRNLPGVRVLANDFPRRLLNPVQRRRLAENDNAPPHPHRPLPHNNNRMPNRPNPNPSVSTISISFSPDGRTLASTHGDHSVKITCAHTGKLIRTLEGHPRTPWTVKYHPINNRIVASGCLGFQVRIWDWNYRTESVRGKWRRDNERKYSGRYNGEAANVWDGRCCSPRGVMEGSSWKGNKRKEKDVGEDDFAASSLEEMGIPASDPAWYDIQSESFNYHDGIGVCLNMIRLNHAIISLAFHPSGEILAVASGSTLHLWDYDEEGRKLKKKKLSDDQMSAAESSSTVQPQRRSESSILHRDRTSDFPTSRTLNISHESALRCVHFPPCGKTLIIGGVNPTSANEGLVHRHPRGRGGMSGGGMSFHLRLWDFDLDAVLNPPAENASANEGGMFANVLGATVTDEGEVTWNFSGSRKPISEPRIIIPRVLLYNDGGFDLSQDGKILAACAEYWLPEGIDNAMEMLSQHDDEKEDAPSVQTPDSRPASPAAEGVSDGLTTPSSLRPSFSTLSDPRTPPPHANYNSLEPPPPPGNRNLPRMYNLSTANGQGLNQITTTHTPHPLSMVAPNHPAHENEGGRYVPHIVTISMDTSPPFRQSDVKIDRRRPLIEMESMRRCPRLGQLLNAAPLDGAKASGVTCVKLSPSAEYCLLGYGVRDNLPSTNGNDPRHPVTALYNVNNRMQHVSTLTSIEDDVNIARFHPESGHGFVYGTKQGRVRVLSTRVSHNVMV</sequence>
<accession>A0ABD3NIB8</accession>
<dbReference type="AlphaFoldDB" id="A0ABD3NIB8"/>
<feature type="region of interest" description="Disordered" evidence="1">
    <location>
        <begin position="81"/>
        <end position="139"/>
    </location>
</feature>